<dbReference type="InterPro" id="IPR003477">
    <property type="entry name" value="PemK-like"/>
</dbReference>
<accession>A0A3Q9BJA0</accession>
<dbReference type="InterPro" id="IPR011067">
    <property type="entry name" value="Plasmid_toxin/cell-grow_inhib"/>
</dbReference>
<evidence type="ECO:0000256" key="2">
    <source>
        <dbReference type="ARBA" id="ARBA00022649"/>
    </source>
</evidence>
<evidence type="ECO:0000313" key="3">
    <source>
        <dbReference type="EMBL" id="AZP03653.1"/>
    </source>
</evidence>
<evidence type="ECO:0000256" key="1">
    <source>
        <dbReference type="ARBA" id="ARBA00007521"/>
    </source>
</evidence>
<dbReference type="RefSeq" id="WP_126108744.1">
    <property type="nucleotide sequence ID" value="NZ_CP034465.1"/>
</dbReference>
<dbReference type="GO" id="GO:0006402">
    <property type="term" value="P:mRNA catabolic process"/>
    <property type="evidence" value="ECO:0007669"/>
    <property type="project" value="TreeGrafter"/>
</dbReference>
<dbReference type="EMBL" id="CP034465">
    <property type="protein sequence ID" value="AZP03653.1"/>
    <property type="molecule type" value="Genomic_DNA"/>
</dbReference>
<evidence type="ECO:0000313" key="4">
    <source>
        <dbReference type="Proteomes" id="UP000273326"/>
    </source>
</evidence>
<gene>
    <name evidence="3" type="ORF">EJN90_02620</name>
</gene>
<organism evidence="3 4">
    <name type="scientific">Jeotgalibaca ciconiae</name>
    <dbReference type="NCBI Taxonomy" id="2496265"/>
    <lineage>
        <taxon>Bacteria</taxon>
        <taxon>Bacillati</taxon>
        <taxon>Bacillota</taxon>
        <taxon>Bacilli</taxon>
        <taxon>Lactobacillales</taxon>
        <taxon>Carnobacteriaceae</taxon>
        <taxon>Jeotgalibaca</taxon>
    </lineage>
</organism>
<keyword evidence="2" id="KW-1277">Toxin-antitoxin system</keyword>
<dbReference type="PANTHER" id="PTHR33988">
    <property type="entry name" value="ENDORIBONUCLEASE MAZF-RELATED"/>
    <property type="match status" value="1"/>
</dbReference>
<keyword evidence="4" id="KW-1185">Reference proteome</keyword>
<dbReference type="GO" id="GO:0003677">
    <property type="term" value="F:DNA binding"/>
    <property type="evidence" value="ECO:0007669"/>
    <property type="project" value="InterPro"/>
</dbReference>
<comment type="similarity">
    <text evidence="1">Belongs to the PemK/MazF family.</text>
</comment>
<dbReference type="GO" id="GO:0004521">
    <property type="term" value="F:RNA endonuclease activity"/>
    <property type="evidence" value="ECO:0007669"/>
    <property type="project" value="TreeGrafter"/>
</dbReference>
<proteinExistence type="inferred from homology"/>
<sequence>MFNFRQGDVMVIDLNPTKGVETQKKRPCVVVSNNHYNRHLNTVIVAPISSSEKYTEEYYSQSPFFIQIPDNDIVHGTILLQHLRSIDPKARTKSVVLYQLPKEIIEKMKAVVHHFF</sequence>
<dbReference type="OrthoDB" id="9808744at2"/>
<dbReference type="KEGG" id="jeh:EJN90_02620"/>
<protein>
    <submittedName>
        <fullName evidence="3">Type II toxin-antitoxin system PemK/MazF family toxin</fullName>
    </submittedName>
</protein>
<dbReference type="Proteomes" id="UP000273326">
    <property type="component" value="Chromosome"/>
</dbReference>
<name>A0A3Q9BJA0_9LACT</name>
<dbReference type="SUPFAM" id="SSF50118">
    <property type="entry name" value="Cell growth inhibitor/plasmid maintenance toxic component"/>
    <property type="match status" value="1"/>
</dbReference>
<dbReference type="GO" id="GO:0016075">
    <property type="term" value="P:rRNA catabolic process"/>
    <property type="evidence" value="ECO:0007669"/>
    <property type="project" value="TreeGrafter"/>
</dbReference>
<dbReference type="AlphaFoldDB" id="A0A3Q9BJA0"/>
<dbReference type="Gene3D" id="2.30.30.110">
    <property type="match status" value="1"/>
</dbReference>
<dbReference type="Pfam" id="PF02452">
    <property type="entry name" value="PemK_toxin"/>
    <property type="match status" value="1"/>
</dbReference>
<reference evidence="4" key="1">
    <citation type="submission" date="2018-12" db="EMBL/GenBank/DDBJ databases">
        <title>Complete genome sequencing of Jeotgalibaca sp. H21T32.</title>
        <authorList>
            <person name="Bae J.-W."/>
            <person name="Lee S.-Y."/>
        </authorList>
    </citation>
    <scope>NUCLEOTIDE SEQUENCE [LARGE SCALE GENOMIC DNA]</scope>
    <source>
        <strain evidence="4">H21T32</strain>
    </source>
</reference>